<gene>
    <name evidence="2" type="primary">LOC104231944</name>
</gene>
<dbReference type="AlphaFoldDB" id="A0A1U7WXI5"/>
<reference evidence="2" key="2">
    <citation type="submission" date="2025-08" db="UniProtKB">
        <authorList>
            <consortium name="RefSeq"/>
        </authorList>
    </citation>
    <scope>IDENTIFICATION</scope>
    <source>
        <tissue evidence="2">Leaf</tissue>
    </source>
</reference>
<name>A0A1U7WXI5_NICSY</name>
<evidence type="ECO:0000313" key="2">
    <source>
        <dbReference type="RefSeq" id="XP_009783318.1"/>
    </source>
</evidence>
<reference evidence="1" key="1">
    <citation type="journal article" date="2013" name="Genome Biol.">
        <title>Reference genomes and transcriptomes of Nicotiana sylvestris and Nicotiana tomentosiformis.</title>
        <authorList>
            <person name="Sierro N."/>
            <person name="Battey J.N."/>
            <person name="Ouadi S."/>
            <person name="Bovet L."/>
            <person name="Goepfert S."/>
            <person name="Bakaher N."/>
            <person name="Peitsch M.C."/>
            <person name="Ivanov N.V."/>
        </authorList>
    </citation>
    <scope>NUCLEOTIDE SEQUENCE [LARGE SCALE GENOMIC DNA]</scope>
</reference>
<organism evidence="1 2">
    <name type="scientific">Nicotiana sylvestris</name>
    <name type="common">Wood tobacco</name>
    <name type="synonym">South American tobacco</name>
    <dbReference type="NCBI Taxonomy" id="4096"/>
    <lineage>
        <taxon>Eukaryota</taxon>
        <taxon>Viridiplantae</taxon>
        <taxon>Streptophyta</taxon>
        <taxon>Embryophyta</taxon>
        <taxon>Tracheophyta</taxon>
        <taxon>Spermatophyta</taxon>
        <taxon>Magnoliopsida</taxon>
        <taxon>eudicotyledons</taxon>
        <taxon>Gunneridae</taxon>
        <taxon>Pentapetalae</taxon>
        <taxon>asterids</taxon>
        <taxon>lamiids</taxon>
        <taxon>Solanales</taxon>
        <taxon>Solanaceae</taxon>
        <taxon>Nicotianoideae</taxon>
        <taxon>Nicotianeae</taxon>
        <taxon>Nicotiana</taxon>
    </lineage>
</organism>
<protein>
    <submittedName>
        <fullName evidence="2">Uncharacterized protein LOC104231944</fullName>
    </submittedName>
</protein>
<dbReference type="Proteomes" id="UP000189701">
    <property type="component" value="Unplaced"/>
</dbReference>
<proteinExistence type="predicted"/>
<keyword evidence="1" id="KW-1185">Reference proteome</keyword>
<evidence type="ECO:0000313" key="1">
    <source>
        <dbReference type="Proteomes" id="UP000189701"/>
    </source>
</evidence>
<accession>A0A1U7WXI5</accession>
<dbReference type="RefSeq" id="XP_009783318.1">
    <property type="nucleotide sequence ID" value="XM_009785016.1"/>
</dbReference>
<dbReference type="PANTHER" id="PTHR33223">
    <property type="entry name" value="CCHC-TYPE DOMAIN-CONTAINING PROTEIN"/>
    <property type="match status" value="1"/>
</dbReference>
<dbReference type="PANTHER" id="PTHR33223:SF8">
    <property type="entry name" value="OS04G0172440 PROTEIN"/>
    <property type="match status" value="1"/>
</dbReference>
<sequence length="136" mass="15647">MSGLRTPAGLPPNLGGLKAVSQATTADPMLLLFKMPKFDLYDERGDLVAHLKGYCGEMRSVSVKDELLMACFSESFSGETLEWYIRQDASKWHAWGDLARDFIRHYRYNVDIIPDCSSLSRMEKKPKEGFKEFWFR</sequence>